<proteinExistence type="predicted"/>
<evidence type="ECO:0000259" key="2">
    <source>
        <dbReference type="Pfam" id="PF01738"/>
    </source>
</evidence>
<dbReference type="InterPro" id="IPR051049">
    <property type="entry name" value="Dienelactone_hydrolase-like"/>
</dbReference>
<dbReference type="GO" id="GO:0016787">
    <property type="term" value="F:hydrolase activity"/>
    <property type="evidence" value="ECO:0007669"/>
    <property type="project" value="UniProtKB-KW"/>
</dbReference>
<feature type="chain" id="PRO_5045128367" evidence="1">
    <location>
        <begin position="29"/>
        <end position="258"/>
    </location>
</feature>
<name>A0ABS3IYD7_9HYPH</name>
<reference evidence="3 4" key="1">
    <citation type="submission" date="2021-03" db="EMBL/GenBank/DDBJ databases">
        <title>Whole genome sequence of Jiella sp. MQZ13P-4.</title>
        <authorList>
            <person name="Tuo L."/>
        </authorList>
    </citation>
    <scope>NUCLEOTIDE SEQUENCE [LARGE SCALE GENOMIC DNA]</scope>
    <source>
        <strain evidence="3 4">MQZ13P-4</strain>
    </source>
</reference>
<evidence type="ECO:0000313" key="4">
    <source>
        <dbReference type="Proteomes" id="UP000664288"/>
    </source>
</evidence>
<organism evidence="3 4">
    <name type="scientific">Jiella sonneratiae</name>
    <dbReference type="NCBI Taxonomy" id="2816856"/>
    <lineage>
        <taxon>Bacteria</taxon>
        <taxon>Pseudomonadati</taxon>
        <taxon>Pseudomonadota</taxon>
        <taxon>Alphaproteobacteria</taxon>
        <taxon>Hyphomicrobiales</taxon>
        <taxon>Aurantimonadaceae</taxon>
        <taxon>Jiella</taxon>
    </lineage>
</organism>
<dbReference type="RefSeq" id="WP_207349048.1">
    <property type="nucleotide sequence ID" value="NZ_JAFMPY010000001.1"/>
</dbReference>
<gene>
    <name evidence="3" type="ORF">J1C47_02065</name>
</gene>
<dbReference type="InterPro" id="IPR029058">
    <property type="entry name" value="AB_hydrolase_fold"/>
</dbReference>
<comment type="caution">
    <text evidence="3">The sequence shown here is derived from an EMBL/GenBank/DDBJ whole genome shotgun (WGS) entry which is preliminary data.</text>
</comment>
<keyword evidence="3" id="KW-0378">Hydrolase</keyword>
<keyword evidence="4" id="KW-1185">Reference proteome</keyword>
<feature type="signal peptide" evidence="1">
    <location>
        <begin position="1"/>
        <end position="28"/>
    </location>
</feature>
<dbReference type="InterPro" id="IPR002925">
    <property type="entry name" value="Dienelactn_hydro"/>
</dbReference>
<dbReference type="EMBL" id="JAFMPY010000001">
    <property type="protein sequence ID" value="MBO0902416.1"/>
    <property type="molecule type" value="Genomic_DNA"/>
</dbReference>
<dbReference type="PANTHER" id="PTHR46623:SF6">
    <property type="entry name" value="ALPHA_BETA-HYDROLASES SUPERFAMILY PROTEIN"/>
    <property type="match status" value="1"/>
</dbReference>
<sequence length="258" mass="27185">MTTLARLSVATASLSAILAVGATAPAAAGEAVTYQAAGADYEGYYAPAEGEAKGLVLVIHDWDGLTDYEKKRADMLAGLGYDAFALDLFGKGNRPETTDAKKAETGKLYKDREAMLTRVEAGLEEARKESGKEAAAVIGYCFGGAGVLELARSGKAKDVAGYATFHGTLATPDGQSYPEGTAPILIAQGGGDTSVPPSEAYSLVKTLEDEKIPYELEVYSGAPHAFTVFDSKSYRKVADEESWNALQGFLGRYLGKQS</sequence>
<dbReference type="Pfam" id="PF01738">
    <property type="entry name" value="DLH"/>
    <property type="match status" value="1"/>
</dbReference>
<dbReference type="PANTHER" id="PTHR46623">
    <property type="entry name" value="CARBOXYMETHYLENEBUTENOLIDASE-RELATED"/>
    <property type="match status" value="1"/>
</dbReference>
<dbReference type="SUPFAM" id="SSF53474">
    <property type="entry name" value="alpha/beta-Hydrolases"/>
    <property type="match status" value="1"/>
</dbReference>
<accession>A0ABS3IYD7</accession>
<dbReference type="Gene3D" id="3.40.50.1820">
    <property type="entry name" value="alpha/beta hydrolase"/>
    <property type="match status" value="1"/>
</dbReference>
<protein>
    <submittedName>
        <fullName evidence="3">Dienelactone hydrolase family protein</fullName>
    </submittedName>
</protein>
<feature type="domain" description="Dienelactone hydrolase" evidence="2">
    <location>
        <begin position="45"/>
        <end position="253"/>
    </location>
</feature>
<dbReference type="Proteomes" id="UP000664288">
    <property type="component" value="Unassembled WGS sequence"/>
</dbReference>
<evidence type="ECO:0000313" key="3">
    <source>
        <dbReference type="EMBL" id="MBO0902416.1"/>
    </source>
</evidence>
<evidence type="ECO:0000256" key="1">
    <source>
        <dbReference type="SAM" id="SignalP"/>
    </source>
</evidence>
<keyword evidence="1" id="KW-0732">Signal</keyword>